<keyword evidence="1" id="KW-0732">Signal</keyword>
<reference evidence="2 3" key="1">
    <citation type="submission" date="2019-07" db="EMBL/GenBank/DDBJ databases">
        <title>Cryptosporangium phraense sp. nov., isolated from plant litter.</title>
        <authorList>
            <person name="Suriyachadkun C."/>
        </authorList>
    </citation>
    <scope>NUCLEOTIDE SEQUENCE [LARGE SCALE GENOMIC DNA]</scope>
    <source>
        <strain evidence="2 3">A-T 5661</strain>
    </source>
</reference>
<feature type="chain" id="PRO_5038536279" evidence="1">
    <location>
        <begin position="24"/>
        <end position="192"/>
    </location>
</feature>
<sequence>MVFRRLLAAVAASLLLIGLSSCKSDPTVAAYVGDDVISIDQIDDYYAKAVADPVSAQQVQQNPGAAKPNLVSMLVFIQLLHSATEKVGAAVTPAEVSAAKAELEPQRQQITGELALLPLDQLADILAYQGKLGDWAKEGVADQNSAAKKYTQALQDAEKANPVTVNPRYGKFDLNKAPQMVSSDVAVKSVQS</sequence>
<gene>
    <name evidence="2" type="ORF">FL583_07010</name>
</gene>
<organism evidence="2 3">
    <name type="scientific">Cryptosporangium phraense</name>
    <dbReference type="NCBI Taxonomy" id="2593070"/>
    <lineage>
        <taxon>Bacteria</taxon>
        <taxon>Bacillati</taxon>
        <taxon>Actinomycetota</taxon>
        <taxon>Actinomycetes</taxon>
        <taxon>Cryptosporangiales</taxon>
        <taxon>Cryptosporangiaceae</taxon>
        <taxon>Cryptosporangium</taxon>
    </lineage>
</organism>
<dbReference type="Proteomes" id="UP000317982">
    <property type="component" value="Unassembled WGS sequence"/>
</dbReference>
<dbReference type="SUPFAM" id="SSF109998">
    <property type="entry name" value="Triger factor/SurA peptide-binding domain-like"/>
    <property type="match status" value="1"/>
</dbReference>
<accession>A0A545AY44</accession>
<dbReference type="RefSeq" id="WP_142703658.1">
    <property type="nucleotide sequence ID" value="NZ_VIRS01000004.1"/>
</dbReference>
<keyword evidence="3" id="KW-1185">Reference proteome</keyword>
<protein>
    <submittedName>
        <fullName evidence="2">Uncharacterized protein</fullName>
    </submittedName>
</protein>
<feature type="signal peptide" evidence="1">
    <location>
        <begin position="1"/>
        <end position="23"/>
    </location>
</feature>
<evidence type="ECO:0000313" key="3">
    <source>
        <dbReference type="Proteomes" id="UP000317982"/>
    </source>
</evidence>
<dbReference type="InterPro" id="IPR027304">
    <property type="entry name" value="Trigger_fact/SurA_dom_sf"/>
</dbReference>
<dbReference type="InParanoid" id="A0A545AY44"/>
<dbReference type="EMBL" id="VIRS01000004">
    <property type="protein sequence ID" value="TQS45485.1"/>
    <property type="molecule type" value="Genomic_DNA"/>
</dbReference>
<evidence type="ECO:0000256" key="1">
    <source>
        <dbReference type="SAM" id="SignalP"/>
    </source>
</evidence>
<dbReference type="OrthoDB" id="3212108at2"/>
<dbReference type="PROSITE" id="PS51257">
    <property type="entry name" value="PROKAR_LIPOPROTEIN"/>
    <property type="match status" value="1"/>
</dbReference>
<evidence type="ECO:0000313" key="2">
    <source>
        <dbReference type="EMBL" id="TQS45485.1"/>
    </source>
</evidence>
<name>A0A545AY44_9ACTN</name>
<dbReference type="AlphaFoldDB" id="A0A545AY44"/>
<comment type="caution">
    <text evidence="2">The sequence shown here is derived from an EMBL/GenBank/DDBJ whole genome shotgun (WGS) entry which is preliminary data.</text>
</comment>
<proteinExistence type="predicted"/>